<gene>
    <name evidence="3" type="ORF">SETTUDRAFT_97139</name>
</gene>
<feature type="chain" id="PRO_5004352840" description="Amine oxidase domain-containing protein" evidence="1">
    <location>
        <begin position="25"/>
        <end position="481"/>
    </location>
</feature>
<dbReference type="Pfam" id="PF01593">
    <property type="entry name" value="Amino_oxidase"/>
    <property type="match status" value="1"/>
</dbReference>
<dbReference type="InterPro" id="IPR050464">
    <property type="entry name" value="Zeta_carotene_desat/Oxidored"/>
</dbReference>
<protein>
    <recommendedName>
        <fullName evidence="2">Amine oxidase domain-containing protein</fullName>
    </recommendedName>
</protein>
<evidence type="ECO:0000259" key="2">
    <source>
        <dbReference type="Pfam" id="PF01593"/>
    </source>
</evidence>
<dbReference type="PRINTS" id="PR00419">
    <property type="entry name" value="ADXRDTASE"/>
</dbReference>
<keyword evidence="1" id="KW-0732">Signal</keyword>
<dbReference type="Gene3D" id="3.30.70.1990">
    <property type="match status" value="1"/>
</dbReference>
<keyword evidence="4" id="KW-1185">Reference proteome</keyword>
<evidence type="ECO:0000313" key="3">
    <source>
        <dbReference type="EMBL" id="EOA82010.1"/>
    </source>
</evidence>
<dbReference type="Proteomes" id="UP000016935">
    <property type="component" value="Unassembled WGS sequence"/>
</dbReference>
<feature type="domain" description="Amine oxidase" evidence="2">
    <location>
        <begin position="46"/>
        <end position="451"/>
    </location>
</feature>
<dbReference type="Gene3D" id="3.50.50.60">
    <property type="entry name" value="FAD/NAD(P)-binding domain"/>
    <property type="match status" value="1"/>
</dbReference>
<organism evidence="3 4">
    <name type="scientific">Exserohilum turcicum (strain 28A)</name>
    <name type="common">Northern leaf blight fungus</name>
    <name type="synonym">Setosphaeria turcica</name>
    <dbReference type="NCBI Taxonomy" id="671987"/>
    <lineage>
        <taxon>Eukaryota</taxon>
        <taxon>Fungi</taxon>
        <taxon>Dikarya</taxon>
        <taxon>Ascomycota</taxon>
        <taxon>Pezizomycotina</taxon>
        <taxon>Dothideomycetes</taxon>
        <taxon>Pleosporomycetidae</taxon>
        <taxon>Pleosporales</taxon>
        <taxon>Pleosporineae</taxon>
        <taxon>Pleosporaceae</taxon>
        <taxon>Exserohilum</taxon>
    </lineage>
</organism>
<dbReference type="eggNOG" id="ENOG502R1TU">
    <property type="taxonomic scope" value="Eukaryota"/>
</dbReference>
<feature type="signal peptide" evidence="1">
    <location>
        <begin position="1"/>
        <end position="24"/>
    </location>
</feature>
<proteinExistence type="predicted"/>
<dbReference type="AlphaFoldDB" id="R0I932"/>
<dbReference type="Gene3D" id="1.10.405.20">
    <property type="match status" value="1"/>
</dbReference>
<sequence>MWSSSSPLLLPLLSLASLASLALSAPTTPKPDCNTHPVCIIGAGPAGLAAAGRLKDKGIKAVVFERQEKVGGKCQAWYDDRGIFHPLGAAFFSNATYTDTIGILNKTNVAIEPFPLAGARSQYTYNFTNGDIAPMAALTPQLTAVVAAEVPRYMALWNQRFRPISGLNYKDGVPQEFTVSGAEWFRQNNFTGLPILLVNAVALYGYGDINIVPALYILKYFTPDILTAFVGLHDAYYMDFHKMFVEYAEKELCHTPIHTSSEVRCVDRSGANPVVTYTTPNGNYVSWKKQECSSVIFAFPPNLANLERVGVDLTEEEYTTFANVSTHQYYSSAIEFELPYGVSYVAASASPYVPPPNDGQPVAILHLIRNSNVSVAWSWGPYDFQTEKAAKNLLIKSLSEINKDPRNATAPSQPFNETDVKAFRKWDYFPHFETDALADGAYKKFNALQGHKKSYYASALSGMEIVEWALRSGYDIVDTYF</sequence>
<dbReference type="STRING" id="671987.R0I932"/>
<dbReference type="GeneID" id="19406285"/>
<evidence type="ECO:0000256" key="1">
    <source>
        <dbReference type="SAM" id="SignalP"/>
    </source>
</evidence>
<name>R0I932_EXST2</name>
<evidence type="ECO:0000313" key="4">
    <source>
        <dbReference type="Proteomes" id="UP000016935"/>
    </source>
</evidence>
<dbReference type="InterPro" id="IPR002937">
    <property type="entry name" value="Amino_oxidase"/>
</dbReference>
<dbReference type="RefSeq" id="XP_008030354.1">
    <property type="nucleotide sequence ID" value="XM_008032163.1"/>
</dbReference>
<accession>R0I932</accession>
<dbReference type="GO" id="GO:0016491">
    <property type="term" value="F:oxidoreductase activity"/>
    <property type="evidence" value="ECO:0007669"/>
    <property type="project" value="InterPro"/>
</dbReference>
<dbReference type="OrthoDB" id="5046242at2759"/>
<dbReference type="EMBL" id="KB908855">
    <property type="protein sequence ID" value="EOA82010.1"/>
    <property type="molecule type" value="Genomic_DNA"/>
</dbReference>
<reference evidence="3 4" key="2">
    <citation type="journal article" date="2013" name="PLoS Genet.">
        <title>Comparative genome structure, secondary metabolite, and effector coding capacity across Cochliobolus pathogens.</title>
        <authorList>
            <person name="Condon B.J."/>
            <person name="Leng Y."/>
            <person name="Wu D."/>
            <person name="Bushley K.E."/>
            <person name="Ohm R.A."/>
            <person name="Otillar R."/>
            <person name="Martin J."/>
            <person name="Schackwitz W."/>
            <person name="Grimwood J."/>
            <person name="MohdZainudin N."/>
            <person name="Xue C."/>
            <person name="Wang R."/>
            <person name="Manning V.A."/>
            <person name="Dhillon B."/>
            <person name="Tu Z.J."/>
            <person name="Steffenson B.J."/>
            <person name="Salamov A."/>
            <person name="Sun H."/>
            <person name="Lowry S."/>
            <person name="LaButti K."/>
            <person name="Han J."/>
            <person name="Copeland A."/>
            <person name="Lindquist E."/>
            <person name="Barry K."/>
            <person name="Schmutz J."/>
            <person name="Baker S.E."/>
            <person name="Ciuffetti L.M."/>
            <person name="Grigoriev I.V."/>
            <person name="Zhong S."/>
            <person name="Turgeon B.G."/>
        </authorList>
    </citation>
    <scope>NUCLEOTIDE SEQUENCE [LARGE SCALE GENOMIC DNA]</scope>
    <source>
        <strain evidence="4">28A</strain>
    </source>
</reference>
<dbReference type="InterPro" id="IPR036188">
    <property type="entry name" value="FAD/NAD-bd_sf"/>
</dbReference>
<dbReference type="SUPFAM" id="SSF51905">
    <property type="entry name" value="FAD/NAD(P)-binding domain"/>
    <property type="match status" value="1"/>
</dbReference>
<dbReference type="PANTHER" id="PTHR42923">
    <property type="entry name" value="PROTOPORPHYRINOGEN OXIDASE"/>
    <property type="match status" value="1"/>
</dbReference>
<dbReference type="PANTHER" id="PTHR42923:SF3">
    <property type="entry name" value="PROTOPORPHYRINOGEN OXIDASE"/>
    <property type="match status" value="1"/>
</dbReference>
<reference evidence="3 4" key="1">
    <citation type="journal article" date="2012" name="PLoS Pathog.">
        <title>Diverse lifestyles and strategies of plant pathogenesis encoded in the genomes of eighteen Dothideomycetes fungi.</title>
        <authorList>
            <person name="Ohm R.A."/>
            <person name="Feau N."/>
            <person name="Henrissat B."/>
            <person name="Schoch C.L."/>
            <person name="Horwitz B.A."/>
            <person name="Barry K.W."/>
            <person name="Condon B.J."/>
            <person name="Copeland A.C."/>
            <person name="Dhillon B."/>
            <person name="Glaser F."/>
            <person name="Hesse C.N."/>
            <person name="Kosti I."/>
            <person name="LaButti K."/>
            <person name="Lindquist E.A."/>
            <person name="Lucas S."/>
            <person name="Salamov A.A."/>
            <person name="Bradshaw R.E."/>
            <person name="Ciuffetti L."/>
            <person name="Hamelin R.C."/>
            <person name="Kema G.H.J."/>
            <person name="Lawrence C."/>
            <person name="Scott J.A."/>
            <person name="Spatafora J.W."/>
            <person name="Turgeon B.G."/>
            <person name="de Wit P.J.G.M."/>
            <person name="Zhong S."/>
            <person name="Goodwin S.B."/>
            <person name="Grigoriev I.V."/>
        </authorList>
    </citation>
    <scope>NUCLEOTIDE SEQUENCE [LARGE SCALE GENOMIC DNA]</scope>
    <source>
        <strain evidence="4">28A</strain>
    </source>
</reference>
<dbReference type="HOGENOM" id="CLU_032660_0_0_1"/>